<dbReference type="AlphaFoldDB" id="A0A0D0DYK8"/>
<dbReference type="HOGENOM" id="CLU_056788_8_2_1"/>
<organism evidence="1 2">
    <name type="scientific">Paxillus rubicundulus Ve08.2h10</name>
    <dbReference type="NCBI Taxonomy" id="930991"/>
    <lineage>
        <taxon>Eukaryota</taxon>
        <taxon>Fungi</taxon>
        <taxon>Dikarya</taxon>
        <taxon>Basidiomycota</taxon>
        <taxon>Agaricomycotina</taxon>
        <taxon>Agaricomycetes</taxon>
        <taxon>Agaricomycetidae</taxon>
        <taxon>Boletales</taxon>
        <taxon>Paxilineae</taxon>
        <taxon>Paxillaceae</taxon>
        <taxon>Paxillus</taxon>
    </lineage>
</organism>
<dbReference type="InParanoid" id="A0A0D0DYK8"/>
<sequence>MTPCTVSDDLKSQIPALYHDVSYNTQKICDILAVKKILTYKTLTLFLQYGVINNPHKCSCIGGHLFILSQSHHIFVHY</sequence>
<reference evidence="2" key="2">
    <citation type="submission" date="2015-01" db="EMBL/GenBank/DDBJ databases">
        <title>Evolutionary Origins and Diversification of the Mycorrhizal Mutualists.</title>
        <authorList>
            <consortium name="DOE Joint Genome Institute"/>
            <consortium name="Mycorrhizal Genomics Consortium"/>
            <person name="Kohler A."/>
            <person name="Kuo A."/>
            <person name="Nagy L.G."/>
            <person name="Floudas D."/>
            <person name="Copeland A."/>
            <person name="Barry K.W."/>
            <person name="Cichocki N."/>
            <person name="Veneault-Fourrey C."/>
            <person name="LaButti K."/>
            <person name="Lindquist E.A."/>
            <person name="Lipzen A."/>
            <person name="Lundell T."/>
            <person name="Morin E."/>
            <person name="Murat C."/>
            <person name="Riley R."/>
            <person name="Ohm R."/>
            <person name="Sun H."/>
            <person name="Tunlid A."/>
            <person name="Henrissat B."/>
            <person name="Grigoriev I.V."/>
            <person name="Hibbett D.S."/>
            <person name="Martin F."/>
        </authorList>
    </citation>
    <scope>NUCLEOTIDE SEQUENCE [LARGE SCALE GENOMIC DNA]</scope>
    <source>
        <strain evidence="2">Ve08.2h10</strain>
    </source>
</reference>
<dbReference type="OrthoDB" id="3012036at2759"/>
<protein>
    <submittedName>
        <fullName evidence="1">Uncharacterized protein</fullName>
    </submittedName>
</protein>
<reference evidence="1 2" key="1">
    <citation type="submission" date="2014-04" db="EMBL/GenBank/DDBJ databases">
        <authorList>
            <consortium name="DOE Joint Genome Institute"/>
            <person name="Kuo A."/>
            <person name="Kohler A."/>
            <person name="Jargeat P."/>
            <person name="Nagy L.G."/>
            <person name="Floudas D."/>
            <person name="Copeland A."/>
            <person name="Barry K.W."/>
            <person name="Cichocki N."/>
            <person name="Veneault-Fourrey C."/>
            <person name="LaButti K."/>
            <person name="Lindquist E.A."/>
            <person name="Lipzen A."/>
            <person name="Lundell T."/>
            <person name="Morin E."/>
            <person name="Murat C."/>
            <person name="Sun H."/>
            <person name="Tunlid A."/>
            <person name="Henrissat B."/>
            <person name="Grigoriev I.V."/>
            <person name="Hibbett D.S."/>
            <person name="Martin F."/>
            <person name="Nordberg H.P."/>
            <person name="Cantor M.N."/>
            <person name="Hua S.X."/>
        </authorList>
    </citation>
    <scope>NUCLEOTIDE SEQUENCE [LARGE SCALE GENOMIC DNA]</scope>
    <source>
        <strain evidence="1 2">Ve08.2h10</strain>
    </source>
</reference>
<gene>
    <name evidence="1" type="ORF">PAXRUDRAFT_148767</name>
</gene>
<dbReference type="EMBL" id="KN825350">
    <property type="protein sequence ID" value="KIK91759.1"/>
    <property type="molecule type" value="Genomic_DNA"/>
</dbReference>
<dbReference type="Proteomes" id="UP000054538">
    <property type="component" value="Unassembled WGS sequence"/>
</dbReference>
<evidence type="ECO:0000313" key="1">
    <source>
        <dbReference type="EMBL" id="KIK91759.1"/>
    </source>
</evidence>
<keyword evidence="2" id="KW-1185">Reference proteome</keyword>
<evidence type="ECO:0000313" key="2">
    <source>
        <dbReference type="Proteomes" id="UP000054538"/>
    </source>
</evidence>
<accession>A0A0D0DYK8</accession>
<proteinExistence type="predicted"/>
<name>A0A0D0DYK8_9AGAM</name>
<dbReference type="STRING" id="930991.A0A0D0DYK8"/>